<name>A0A1H6E1I4_9ACTN</name>
<sequence length="214" mass="23939">MTHARWDPRSRPADAEYEDLYEDARLADELAQQVYDRRTELGLSQTQLAERADMKQPQISRIEGGATVPTLPLLRRLAKALEMDLSVGFVRPLPPPADKPEQRISAIEQRLTELLFTHPDDIPADAWLSAVAGVADLRNAQAEAEFSVALIQARLRHMLAQLVSEPGGAAAMAFLDRARRQPLDLTAFLQLVHSRMDAAVRETEQDVRSLEQAR</sequence>
<dbReference type="AlphaFoldDB" id="A0A1H6E1I4"/>
<accession>A0A1H6E1I4</accession>
<dbReference type="Pfam" id="PF01381">
    <property type="entry name" value="HTH_3"/>
    <property type="match status" value="1"/>
</dbReference>
<dbReference type="SMART" id="SM00530">
    <property type="entry name" value="HTH_XRE"/>
    <property type="match status" value="1"/>
</dbReference>
<dbReference type="SUPFAM" id="SSF47413">
    <property type="entry name" value="lambda repressor-like DNA-binding domains"/>
    <property type="match status" value="1"/>
</dbReference>
<protein>
    <submittedName>
        <fullName evidence="3">Helix-turn-helix domain-containing protein</fullName>
    </submittedName>
</protein>
<evidence type="ECO:0000313" key="4">
    <source>
        <dbReference type="Proteomes" id="UP000236754"/>
    </source>
</evidence>
<dbReference type="GO" id="GO:0003677">
    <property type="term" value="F:DNA binding"/>
    <property type="evidence" value="ECO:0007669"/>
    <property type="project" value="InterPro"/>
</dbReference>
<dbReference type="InterPro" id="IPR001387">
    <property type="entry name" value="Cro/C1-type_HTH"/>
</dbReference>
<reference evidence="3 4" key="1">
    <citation type="submission" date="2016-10" db="EMBL/GenBank/DDBJ databases">
        <authorList>
            <person name="de Groot N.N."/>
        </authorList>
    </citation>
    <scope>NUCLEOTIDE SEQUENCE [LARGE SCALE GENOMIC DNA]</scope>
    <source>
        <strain evidence="3 4">CGMCC 4.2023</strain>
    </source>
</reference>
<dbReference type="EMBL" id="FNVU01000023">
    <property type="protein sequence ID" value="SEG91043.1"/>
    <property type="molecule type" value="Genomic_DNA"/>
</dbReference>
<dbReference type="Proteomes" id="UP000236754">
    <property type="component" value="Unassembled WGS sequence"/>
</dbReference>
<keyword evidence="4" id="KW-1185">Reference proteome</keyword>
<evidence type="ECO:0000259" key="1">
    <source>
        <dbReference type="PROSITE" id="PS50943"/>
    </source>
</evidence>
<gene>
    <name evidence="2" type="ORF">SAMN05216223_11614</name>
    <name evidence="3" type="ORF">SAMN05216223_12314</name>
</gene>
<dbReference type="EMBL" id="FNVU01000016">
    <property type="protein sequence ID" value="SEG85236.1"/>
    <property type="molecule type" value="Genomic_DNA"/>
</dbReference>
<feature type="domain" description="HTH cro/C1-type" evidence="1">
    <location>
        <begin position="34"/>
        <end position="89"/>
    </location>
</feature>
<evidence type="ECO:0000313" key="3">
    <source>
        <dbReference type="EMBL" id="SEG91043.1"/>
    </source>
</evidence>
<dbReference type="CDD" id="cd00093">
    <property type="entry name" value="HTH_XRE"/>
    <property type="match status" value="1"/>
</dbReference>
<dbReference type="InterPro" id="IPR010982">
    <property type="entry name" value="Lambda_DNA-bd_dom_sf"/>
</dbReference>
<dbReference type="Gene3D" id="1.10.260.40">
    <property type="entry name" value="lambda repressor-like DNA-binding domains"/>
    <property type="match status" value="1"/>
</dbReference>
<proteinExistence type="predicted"/>
<dbReference type="PROSITE" id="PS50943">
    <property type="entry name" value="HTH_CROC1"/>
    <property type="match status" value="1"/>
</dbReference>
<evidence type="ECO:0000313" key="2">
    <source>
        <dbReference type="EMBL" id="SEG85236.1"/>
    </source>
</evidence>
<dbReference type="OrthoDB" id="6401124at2"/>
<organism evidence="3 4">
    <name type="scientific">Actinacidiphila yanglinensis</name>
    <dbReference type="NCBI Taxonomy" id="310779"/>
    <lineage>
        <taxon>Bacteria</taxon>
        <taxon>Bacillati</taxon>
        <taxon>Actinomycetota</taxon>
        <taxon>Actinomycetes</taxon>
        <taxon>Kitasatosporales</taxon>
        <taxon>Streptomycetaceae</taxon>
        <taxon>Actinacidiphila</taxon>
    </lineage>
</organism>